<feature type="transmembrane region" description="Helical" evidence="5">
    <location>
        <begin position="64"/>
        <end position="85"/>
    </location>
</feature>
<feature type="transmembrane region" description="Helical" evidence="5">
    <location>
        <begin position="213"/>
        <end position="233"/>
    </location>
</feature>
<reference evidence="6" key="1">
    <citation type="submission" date="2020-04" db="EMBL/GenBank/DDBJ databases">
        <authorList>
            <person name="Neveu A P."/>
        </authorList>
    </citation>
    <scope>NUCLEOTIDE SEQUENCE</scope>
    <source>
        <tissue evidence="6">Whole embryo</tissue>
    </source>
</reference>
<sequence length="403" mass="44148">MSIPESGSDYTYIRKAFGPALAFLLPWMNVFLPTSDSLTALAFGQYAVQPFFPNSAAPKTAIKLIATCMLLLVAVINAVSVKWAVRVQSVITSAKFLTIAFVVAGGVYFCIHDPSVAETTFANLFSWKQIGGIHFSTISNAVYQVMWTYQGWNALCYVTEEVDHPRTVAVASVIAVVVVAISFITINISYLLVLTPLEMSSSQTVALTFANKLLGNGAWAVSVMVCIVTFGSYNCSVMMSARTLFVAARNGHIPQIFGMLHIHRTTPLTALILNALPTVVLVWIGDIETLLSTFGFVSWTFATFSSASVLVLRIKLPDLPRPYKVPTIIPIFMTAISFFFVVLPLIGNLHFLYLYAVGFFAAGFVVYFIFVRRKARLPGIDPTTSCLQKLFAIAPEDSDHNDS</sequence>
<dbReference type="Pfam" id="PF13520">
    <property type="entry name" value="AA_permease_2"/>
    <property type="match status" value="1"/>
</dbReference>
<comment type="subcellular location">
    <subcellularLocation>
        <location evidence="1">Membrane</location>
        <topology evidence="1">Multi-pass membrane protein</topology>
    </subcellularLocation>
</comment>
<protein>
    <submittedName>
        <fullName evidence="6">B(0,+)-type amino acid transporter 1</fullName>
    </submittedName>
</protein>
<keyword evidence="2 5" id="KW-0812">Transmembrane</keyword>
<feature type="transmembrane region" description="Helical" evidence="5">
    <location>
        <begin position="20"/>
        <end position="43"/>
    </location>
</feature>
<evidence type="ECO:0000256" key="3">
    <source>
        <dbReference type="ARBA" id="ARBA00022989"/>
    </source>
</evidence>
<feature type="transmembrane region" description="Helical" evidence="5">
    <location>
        <begin position="91"/>
        <end position="111"/>
    </location>
</feature>
<evidence type="ECO:0000256" key="5">
    <source>
        <dbReference type="SAM" id="Phobius"/>
    </source>
</evidence>
<dbReference type="PANTHER" id="PTHR11785:SF512">
    <property type="entry name" value="SOBREMESA, ISOFORM B"/>
    <property type="match status" value="1"/>
</dbReference>
<dbReference type="GO" id="GO:0015179">
    <property type="term" value="F:L-amino acid transmembrane transporter activity"/>
    <property type="evidence" value="ECO:0007669"/>
    <property type="project" value="TreeGrafter"/>
</dbReference>
<name>A0A6F9DTJ9_9ASCI</name>
<feature type="transmembrane region" description="Helical" evidence="5">
    <location>
        <begin position="328"/>
        <end position="346"/>
    </location>
</feature>
<dbReference type="PIRSF" id="PIRSF006060">
    <property type="entry name" value="AA_transporter"/>
    <property type="match status" value="1"/>
</dbReference>
<evidence type="ECO:0000313" key="6">
    <source>
        <dbReference type="EMBL" id="CAB3266340.1"/>
    </source>
</evidence>
<dbReference type="InterPro" id="IPR050598">
    <property type="entry name" value="AminoAcid_Transporter"/>
</dbReference>
<feature type="transmembrane region" description="Helical" evidence="5">
    <location>
        <begin position="352"/>
        <end position="370"/>
    </location>
</feature>
<dbReference type="EMBL" id="LR790478">
    <property type="protein sequence ID" value="CAB3266340.1"/>
    <property type="molecule type" value="mRNA"/>
</dbReference>
<dbReference type="GO" id="GO:0016020">
    <property type="term" value="C:membrane"/>
    <property type="evidence" value="ECO:0007669"/>
    <property type="project" value="UniProtKB-SubCell"/>
</dbReference>
<evidence type="ECO:0000256" key="4">
    <source>
        <dbReference type="ARBA" id="ARBA00023136"/>
    </source>
</evidence>
<evidence type="ECO:0000256" key="2">
    <source>
        <dbReference type="ARBA" id="ARBA00022692"/>
    </source>
</evidence>
<evidence type="ECO:0000256" key="1">
    <source>
        <dbReference type="ARBA" id="ARBA00004141"/>
    </source>
</evidence>
<proteinExistence type="evidence at transcript level"/>
<organism evidence="6">
    <name type="scientific">Phallusia mammillata</name>
    <dbReference type="NCBI Taxonomy" id="59560"/>
    <lineage>
        <taxon>Eukaryota</taxon>
        <taxon>Metazoa</taxon>
        <taxon>Chordata</taxon>
        <taxon>Tunicata</taxon>
        <taxon>Ascidiacea</taxon>
        <taxon>Phlebobranchia</taxon>
        <taxon>Ascidiidae</taxon>
        <taxon>Phallusia</taxon>
    </lineage>
</organism>
<dbReference type="InterPro" id="IPR002293">
    <property type="entry name" value="AA/rel_permease1"/>
</dbReference>
<feature type="transmembrane region" description="Helical" evidence="5">
    <location>
        <begin position="296"/>
        <end position="316"/>
    </location>
</feature>
<feature type="transmembrane region" description="Helical" evidence="5">
    <location>
        <begin position="168"/>
        <end position="193"/>
    </location>
</feature>
<dbReference type="PANTHER" id="PTHR11785">
    <property type="entry name" value="AMINO ACID TRANSPORTER"/>
    <property type="match status" value="1"/>
</dbReference>
<dbReference type="Gene3D" id="1.20.1740.10">
    <property type="entry name" value="Amino acid/polyamine transporter I"/>
    <property type="match status" value="1"/>
</dbReference>
<accession>A0A6F9DTJ9</accession>
<dbReference type="AlphaFoldDB" id="A0A6F9DTJ9"/>
<keyword evidence="3 5" id="KW-1133">Transmembrane helix</keyword>
<keyword evidence="4 5" id="KW-0472">Membrane</keyword>
<feature type="transmembrane region" description="Helical" evidence="5">
    <location>
        <begin position="265"/>
        <end position="284"/>
    </location>
</feature>
<gene>
    <name evidence="6" type="primary">Slc7a9-004</name>
</gene>